<feature type="transmembrane region" description="Helical" evidence="1">
    <location>
        <begin position="261"/>
        <end position="279"/>
    </location>
</feature>
<keyword evidence="1" id="KW-1133">Transmembrane helix</keyword>
<evidence type="ECO:0000259" key="2">
    <source>
        <dbReference type="Pfam" id="PF01757"/>
    </source>
</evidence>
<feature type="transmembrane region" description="Helical" evidence="1">
    <location>
        <begin position="138"/>
        <end position="157"/>
    </location>
</feature>
<feature type="transmembrane region" description="Helical" evidence="1">
    <location>
        <begin position="164"/>
        <end position="183"/>
    </location>
</feature>
<name>A0A5D9C2N5_9SPHN</name>
<evidence type="ECO:0000313" key="3">
    <source>
        <dbReference type="EMBL" id="TZG25846.1"/>
    </source>
</evidence>
<keyword evidence="1" id="KW-0472">Membrane</keyword>
<feature type="domain" description="Acyltransferase 3" evidence="2">
    <location>
        <begin position="9"/>
        <end position="342"/>
    </location>
</feature>
<evidence type="ECO:0000313" key="4">
    <source>
        <dbReference type="Proteomes" id="UP000322077"/>
    </source>
</evidence>
<evidence type="ECO:0000256" key="1">
    <source>
        <dbReference type="SAM" id="Phobius"/>
    </source>
</evidence>
<keyword evidence="3" id="KW-0808">Transferase</keyword>
<dbReference type="GO" id="GO:0000271">
    <property type="term" value="P:polysaccharide biosynthetic process"/>
    <property type="evidence" value="ECO:0007669"/>
    <property type="project" value="TreeGrafter"/>
</dbReference>
<dbReference type="GO" id="GO:0016020">
    <property type="term" value="C:membrane"/>
    <property type="evidence" value="ECO:0007669"/>
    <property type="project" value="TreeGrafter"/>
</dbReference>
<dbReference type="PROSITE" id="PS51257">
    <property type="entry name" value="PROKAR_LIPOPROTEIN"/>
    <property type="match status" value="1"/>
</dbReference>
<dbReference type="EMBL" id="VTOU01000003">
    <property type="protein sequence ID" value="TZG25846.1"/>
    <property type="molecule type" value="Genomic_DNA"/>
</dbReference>
<dbReference type="AlphaFoldDB" id="A0A5D9C2N5"/>
<dbReference type="Pfam" id="PF01757">
    <property type="entry name" value="Acyl_transf_3"/>
    <property type="match status" value="1"/>
</dbReference>
<proteinExistence type="predicted"/>
<feature type="transmembrane region" description="Helical" evidence="1">
    <location>
        <begin position="94"/>
        <end position="118"/>
    </location>
</feature>
<dbReference type="Proteomes" id="UP000322077">
    <property type="component" value="Unassembled WGS sequence"/>
</dbReference>
<dbReference type="GO" id="GO:0016747">
    <property type="term" value="F:acyltransferase activity, transferring groups other than amino-acyl groups"/>
    <property type="evidence" value="ECO:0007669"/>
    <property type="project" value="InterPro"/>
</dbReference>
<keyword evidence="1" id="KW-0812">Transmembrane</keyword>
<keyword evidence="4" id="KW-1185">Reference proteome</keyword>
<dbReference type="InterPro" id="IPR050879">
    <property type="entry name" value="Acyltransferase_3"/>
</dbReference>
<organism evidence="3 4">
    <name type="scientific">Sphingomonas montanisoli</name>
    <dbReference type="NCBI Taxonomy" id="2606412"/>
    <lineage>
        <taxon>Bacteria</taxon>
        <taxon>Pseudomonadati</taxon>
        <taxon>Pseudomonadota</taxon>
        <taxon>Alphaproteobacteria</taxon>
        <taxon>Sphingomonadales</taxon>
        <taxon>Sphingomonadaceae</taxon>
        <taxon>Sphingomonas</taxon>
    </lineage>
</organism>
<keyword evidence="3" id="KW-0012">Acyltransferase</keyword>
<dbReference type="PANTHER" id="PTHR23028">
    <property type="entry name" value="ACETYLTRANSFERASE"/>
    <property type="match status" value="1"/>
</dbReference>
<protein>
    <submittedName>
        <fullName evidence="3">Acyltransferase</fullName>
    </submittedName>
</protein>
<reference evidence="3 4" key="1">
    <citation type="submission" date="2019-08" db="EMBL/GenBank/DDBJ databases">
        <authorList>
            <person name="Wang G."/>
            <person name="Xu Z."/>
        </authorList>
    </citation>
    <scope>NUCLEOTIDE SEQUENCE [LARGE SCALE GENOMIC DNA]</scope>
    <source>
        <strain evidence="3 4">ZX</strain>
    </source>
</reference>
<sequence length="380" mass="42164">MNERKDYFYGIDLARFVAAVMVAFFHIGYSCWASPTSGGRHMLQKAYTISELAPYTWVGWTGVEIFFVISGVVITNSAEGSSALRFLNGRILRLYPAAWICTTIVAITLLANNLWHGLHPYIASMLLIPIGPWIDGQYWTLGVEIVFYAMIFVMLALGQFHRIGLFAILLTLASVITVIVIAVDPRFSILAKGYWRLTLLNYGLYFALGIFIRLWAVGQLNRIQAGAALLCLVGVVIQTRTDALSLVAKARFATVPVASQWYAASLVVLIGVAAIALSARYPAAFYRLGPKTRSTLRHLGLATYPVYLIHFSLGICITRELVRAGFAPVMALFTTIGVIGLLGWAIARYGEPPIRRALRITLDRIERRAPRYRWLTGGRA</sequence>
<feature type="transmembrane region" description="Helical" evidence="1">
    <location>
        <begin position="195"/>
        <end position="216"/>
    </location>
</feature>
<feature type="transmembrane region" description="Helical" evidence="1">
    <location>
        <begin position="324"/>
        <end position="347"/>
    </location>
</feature>
<feature type="transmembrane region" description="Helical" evidence="1">
    <location>
        <begin position="299"/>
        <end position="318"/>
    </location>
</feature>
<feature type="transmembrane region" description="Helical" evidence="1">
    <location>
        <begin position="12"/>
        <end position="35"/>
    </location>
</feature>
<dbReference type="PANTHER" id="PTHR23028:SF53">
    <property type="entry name" value="ACYL_TRANSF_3 DOMAIN-CONTAINING PROTEIN"/>
    <property type="match status" value="1"/>
</dbReference>
<accession>A0A5D9C2N5</accession>
<feature type="transmembrane region" description="Helical" evidence="1">
    <location>
        <begin position="55"/>
        <end position="74"/>
    </location>
</feature>
<dbReference type="RefSeq" id="WP_149522652.1">
    <property type="nucleotide sequence ID" value="NZ_VTOU01000003.1"/>
</dbReference>
<dbReference type="InterPro" id="IPR002656">
    <property type="entry name" value="Acyl_transf_3_dom"/>
</dbReference>
<gene>
    <name evidence="3" type="ORF">FYJ91_12760</name>
</gene>
<comment type="caution">
    <text evidence="3">The sequence shown here is derived from an EMBL/GenBank/DDBJ whole genome shotgun (WGS) entry which is preliminary data.</text>
</comment>